<evidence type="ECO:0000313" key="2">
    <source>
        <dbReference type="EMBL" id="CAG8813649.1"/>
    </source>
</evidence>
<keyword evidence="3" id="KW-1185">Reference proteome</keyword>
<accession>A0A9N9K642</accession>
<dbReference type="EMBL" id="CAJVPY010050372">
    <property type="protein sequence ID" value="CAG8813649.1"/>
    <property type="molecule type" value="Genomic_DNA"/>
</dbReference>
<dbReference type="AlphaFoldDB" id="A0A9N9K642"/>
<feature type="region of interest" description="Disordered" evidence="1">
    <location>
        <begin position="53"/>
        <end position="74"/>
    </location>
</feature>
<reference evidence="2" key="1">
    <citation type="submission" date="2021-06" db="EMBL/GenBank/DDBJ databases">
        <authorList>
            <person name="Kallberg Y."/>
            <person name="Tangrot J."/>
            <person name="Rosling A."/>
        </authorList>
    </citation>
    <scope>NUCLEOTIDE SEQUENCE</scope>
    <source>
        <strain evidence="2">MA453B</strain>
    </source>
</reference>
<gene>
    <name evidence="2" type="ORF">DERYTH_LOCUS25834</name>
</gene>
<feature type="non-terminal residue" evidence="2">
    <location>
        <position position="1"/>
    </location>
</feature>
<protein>
    <submittedName>
        <fullName evidence="2">20572_t:CDS:1</fullName>
    </submittedName>
</protein>
<evidence type="ECO:0000256" key="1">
    <source>
        <dbReference type="SAM" id="MobiDB-lite"/>
    </source>
</evidence>
<dbReference type="OrthoDB" id="2410621at2759"/>
<organism evidence="2 3">
    <name type="scientific">Dentiscutata erythropus</name>
    <dbReference type="NCBI Taxonomy" id="1348616"/>
    <lineage>
        <taxon>Eukaryota</taxon>
        <taxon>Fungi</taxon>
        <taxon>Fungi incertae sedis</taxon>
        <taxon>Mucoromycota</taxon>
        <taxon>Glomeromycotina</taxon>
        <taxon>Glomeromycetes</taxon>
        <taxon>Diversisporales</taxon>
        <taxon>Gigasporaceae</taxon>
        <taxon>Dentiscutata</taxon>
    </lineage>
</organism>
<evidence type="ECO:0000313" key="3">
    <source>
        <dbReference type="Proteomes" id="UP000789405"/>
    </source>
</evidence>
<comment type="caution">
    <text evidence="2">The sequence shown here is derived from an EMBL/GenBank/DDBJ whole genome shotgun (WGS) entry which is preliminary data.</text>
</comment>
<feature type="non-terminal residue" evidence="2">
    <location>
        <position position="74"/>
    </location>
</feature>
<feature type="compositionally biased region" description="Polar residues" evidence="1">
    <location>
        <begin position="60"/>
        <end position="74"/>
    </location>
</feature>
<proteinExistence type="predicted"/>
<name>A0A9N9K642_9GLOM</name>
<sequence>EDNTNANSLFTPYQICKYCNKDVVGLVDHLKEYLNKYNSFPYKLQGLTNLTTSKARRNSAPMQPNSTAIQSRQM</sequence>
<dbReference type="Proteomes" id="UP000789405">
    <property type="component" value="Unassembled WGS sequence"/>
</dbReference>